<comment type="caution">
    <text evidence="1">The sequence shown here is derived from an EMBL/GenBank/DDBJ whole genome shotgun (WGS) entry which is preliminary data.</text>
</comment>
<proteinExistence type="predicted"/>
<organism evidence="1 2">
    <name type="scientific">Fusarium austroafricanum</name>
    <dbReference type="NCBI Taxonomy" id="2364996"/>
    <lineage>
        <taxon>Eukaryota</taxon>
        <taxon>Fungi</taxon>
        <taxon>Dikarya</taxon>
        <taxon>Ascomycota</taxon>
        <taxon>Pezizomycotina</taxon>
        <taxon>Sordariomycetes</taxon>
        <taxon>Hypocreomycetidae</taxon>
        <taxon>Hypocreales</taxon>
        <taxon>Nectriaceae</taxon>
        <taxon>Fusarium</taxon>
        <taxon>Fusarium concolor species complex</taxon>
    </lineage>
</organism>
<dbReference type="AlphaFoldDB" id="A0A8H4PE03"/>
<evidence type="ECO:0000313" key="1">
    <source>
        <dbReference type="EMBL" id="KAF4457112.1"/>
    </source>
</evidence>
<accession>A0A8H4PE03</accession>
<gene>
    <name evidence="1" type="ORF">F53441_900</name>
</gene>
<name>A0A8H4PE03_9HYPO</name>
<sequence>MSAEELLVLFRSTRWGVVQAYFADIPAEGIYWNLKIRGPIDFAARGDYRHPGNPIYDYNRDQILWASIIGQGPTTELWRFDPHFSHVSTQEVPIKIENFALPCIVLDGKTVTLCGGGGREVGRDWANVVMSRRGQDSKWTDLNFKSPGYNSIGTNSDMKGTVIYKPSVNAPLKYIYAFRYDGYLGLDIIRESSFNELSRDDSIQWQHFKLTSVGYSWEEDVWAPIITHDKVTRKNRLYIFTYVRTHGFFYTYFPLRQDGSIDSYDQSIKGQNPQHLPSKEMPNPKRLKVHEAGGRLILLLETGDKKEPLLSYTGFIQDDGLAPQGKDWVQVAISFDNLDTATDVQTTYSSVITPSSYR</sequence>
<protein>
    <submittedName>
        <fullName evidence="1">Uncharacterized protein</fullName>
    </submittedName>
</protein>
<dbReference type="OrthoDB" id="10371511at2759"/>
<keyword evidence="2" id="KW-1185">Reference proteome</keyword>
<reference evidence="1" key="1">
    <citation type="submission" date="2020-01" db="EMBL/GenBank/DDBJ databases">
        <title>Identification and distribution of gene clusters putatively required for synthesis of sphingolipid metabolism inhibitors in phylogenetically diverse species of the filamentous fungus Fusarium.</title>
        <authorList>
            <person name="Kim H.-S."/>
            <person name="Busman M."/>
            <person name="Brown D.W."/>
            <person name="Divon H."/>
            <person name="Uhlig S."/>
            <person name="Proctor R.H."/>
        </authorList>
    </citation>
    <scope>NUCLEOTIDE SEQUENCE</scope>
    <source>
        <strain evidence="1">NRRL 53441</strain>
    </source>
</reference>
<dbReference type="Proteomes" id="UP000605986">
    <property type="component" value="Unassembled WGS sequence"/>
</dbReference>
<evidence type="ECO:0000313" key="2">
    <source>
        <dbReference type="Proteomes" id="UP000605986"/>
    </source>
</evidence>
<dbReference type="EMBL" id="JAADJG010000034">
    <property type="protein sequence ID" value="KAF4457112.1"/>
    <property type="molecule type" value="Genomic_DNA"/>
</dbReference>